<dbReference type="PANTHER" id="PTHR43798:SF5">
    <property type="entry name" value="MONOACYLGLYCEROL LIPASE ABHD6"/>
    <property type="match status" value="1"/>
</dbReference>
<name>A0ABS2AKP0_9ACTN</name>
<dbReference type="InterPro" id="IPR007235">
    <property type="entry name" value="Glyco_trans_28_C"/>
</dbReference>
<feature type="domain" description="Glycosyl transferase family 28 C-terminal" evidence="2">
    <location>
        <begin position="554"/>
        <end position="690"/>
    </location>
</feature>
<accession>A0ABS2AKP0</accession>
<evidence type="ECO:0000259" key="2">
    <source>
        <dbReference type="Pfam" id="PF04101"/>
    </source>
</evidence>
<dbReference type="InterPro" id="IPR000073">
    <property type="entry name" value="AB_hydrolase_1"/>
</dbReference>
<protein>
    <submittedName>
        <fullName evidence="3">Alpha/beta fold hydrolase</fullName>
    </submittedName>
</protein>
<comment type="caution">
    <text evidence="3">The sequence shown here is derived from an EMBL/GenBank/DDBJ whole genome shotgun (WGS) entry which is preliminary data.</text>
</comment>
<dbReference type="Gene3D" id="3.40.50.2000">
    <property type="entry name" value="Glycogen Phosphorylase B"/>
    <property type="match status" value="2"/>
</dbReference>
<evidence type="ECO:0000313" key="3">
    <source>
        <dbReference type="EMBL" id="MBM2620360.1"/>
    </source>
</evidence>
<dbReference type="InterPro" id="IPR029058">
    <property type="entry name" value="AB_hydrolase_fold"/>
</dbReference>
<dbReference type="PANTHER" id="PTHR43798">
    <property type="entry name" value="MONOACYLGLYCEROL LIPASE"/>
    <property type="match status" value="1"/>
</dbReference>
<dbReference type="Pfam" id="PF04101">
    <property type="entry name" value="Glyco_tran_28_C"/>
    <property type="match status" value="1"/>
</dbReference>
<feature type="domain" description="AB hydrolase-1" evidence="1">
    <location>
        <begin position="45"/>
        <end position="280"/>
    </location>
</feature>
<reference evidence="3 4" key="1">
    <citation type="submission" date="2021-01" db="EMBL/GenBank/DDBJ databases">
        <title>Actinoplanes sp. nov. LDG1-06 isolated from lichen.</title>
        <authorList>
            <person name="Saeng-In P."/>
            <person name="Phongsopitanun W."/>
            <person name="Kanchanasin P."/>
            <person name="Yuki M."/>
            <person name="Kudo T."/>
            <person name="Ohkuma M."/>
            <person name="Tanasupawat S."/>
        </authorList>
    </citation>
    <scope>NUCLEOTIDE SEQUENCE [LARGE SCALE GENOMIC DNA]</scope>
    <source>
        <strain evidence="3 4">LDG1-06</strain>
    </source>
</reference>
<evidence type="ECO:0000259" key="1">
    <source>
        <dbReference type="Pfam" id="PF00561"/>
    </source>
</evidence>
<dbReference type="EMBL" id="JAENHP010000014">
    <property type="protein sequence ID" value="MBM2620360.1"/>
    <property type="molecule type" value="Genomic_DNA"/>
</dbReference>
<dbReference type="SUPFAM" id="SSF53474">
    <property type="entry name" value="alpha/beta-Hydrolases"/>
    <property type="match status" value="1"/>
</dbReference>
<dbReference type="Pfam" id="PF00561">
    <property type="entry name" value="Abhydrolase_1"/>
    <property type="match status" value="1"/>
</dbReference>
<gene>
    <name evidence="3" type="ORF">JIG36_33100</name>
</gene>
<keyword evidence="4" id="KW-1185">Reference proteome</keyword>
<dbReference type="SUPFAM" id="SSF53756">
    <property type="entry name" value="UDP-Glycosyltransferase/glycogen phosphorylase"/>
    <property type="match status" value="1"/>
</dbReference>
<sequence>MRAREADSEGFIEHGQVKIHYEVHGDGGPTILLMPSWTIVDAQTWKMQIPYLARHHRVVVYDGPGNGHSDRPLRPEAYHHTTQVEYALRVLDATGTDRAVVCALSMAARWALELAAEHPDRVLGIVSIAGAVPLHEAGDGDDSKAKFLAPAPVLPRSAVPELGQDPPAHWAKWNRQYWLDHYEDFATFFFGQCFSEPFSTKAIEDGVRWAGGTTPQVLLTEAGSPPPSPADIKDWSARLRCPVLHLHGSDDRIVPVRVGEELAEITGGRLVVLEGAGHVPVAGDPVRCNVLIHEFAEGLRPPRPLRESWSRWTNRPRRVLYLSSPIGLGHARRDLAIVRELRRQVPDVRIDWLTQHPVSQALKRAGERVHPAGRWLASESAHIESEAAEHDLHCFQALRRMDEILVANFMVFRDVVREEAYDLVVGDEAWEVDHFLYENPDLKRFPYAWMTDFVGHLPMPDGGRREALLTADYNAEMLEHVARFPRLRDRAIFVGDPQDIVPDRFGADLPHISDWTRAHFSFSGYVTGFDPTPYADRAALRERLGYRPDEQVCVVTVGGSGVGGHLLRRVLDAYPAIARRTPGLRMVVVAGPRIDPASLPAMPGLEVHGYVPDLQQHLAAADLAIVQGGLTTCMELTATRRPFIYIPLRHHYEQNFHVAHRLRRYGAGRRLDYADLTPDHLAEVVAAEIGTTPAYEPVAADGAARAASLLAELL</sequence>
<dbReference type="InterPro" id="IPR050266">
    <property type="entry name" value="AB_hydrolase_sf"/>
</dbReference>
<keyword evidence="3" id="KW-0378">Hydrolase</keyword>
<dbReference type="Gene3D" id="3.40.50.1820">
    <property type="entry name" value="alpha/beta hydrolase"/>
    <property type="match status" value="1"/>
</dbReference>
<dbReference type="GO" id="GO:0016787">
    <property type="term" value="F:hydrolase activity"/>
    <property type="evidence" value="ECO:0007669"/>
    <property type="project" value="UniProtKB-KW"/>
</dbReference>
<evidence type="ECO:0000313" key="4">
    <source>
        <dbReference type="Proteomes" id="UP000632138"/>
    </source>
</evidence>
<proteinExistence type="predicted"/>
<dbReference type="RefSeq" id="WP_203380343.1">
    <property type="nucleotide sequence ID" value="NZ_JAENHP010000014.1"/>
</dbReference>
<dbReference type="Proteomes" id="UP000632138">
    <property type="component" value="Unassembled WGS sequence"/>
</dbReference>
<organism evidence="3 4">
    <name type="scientific">Paractinoplanes ovalisporus</name>
    <dbReference type="NCBI Taxonomy" id="2810368"/>
    <lineage>
        <taxon>Bacteria</taxon>
        <taxon>Bacillati</taxon>
        <taxon>Actinomycetota</taxon>
        <taxon>Actinomycetes</taxon>
        <taxon>Micromonosporales</taxon>
        <taxon>Micromonosporaceae</taxon>
        <taxon>Paractinoplanes</taxon>
    </lineage>
</organism>